<protein>
    <recommendedName>
        <fullName evidence="3">DUF7343 domain-containing protein</fullName>
    </recommendedName>
</protein>
<dbReference type="Gene3D" id="1.10.10.10">
    <property type="entry name" value="Winged helix-like DNA-binding domain superfamily/Winged helix DNA-binding domain"/>
    <property type="match status" value="1"/>
</dbReference>
<feature type="region of interest" description="Disordered" evidence="1">
    <location>
        <begin position="126"/>
        <end position="169"/>
    </location>
</feature>
<dbReference type="InterPro" id="IPR036390">
    <property type="entry name" value="WH_DNA-bd_sf"/>
</dbReference>
<keyword evidence="2" id="KW-1133">Transmembrane helix</keyword>
<dbReference type="InterPro" id="IPR055767">
    <property type="entry name" value="DUF7343"/>
</dbReference>
<evidence type="ECO:0000313" key="5">
    <source>
        <dbReference type="Proteomes" id="UP000185936"/>
    </source>
</evidence>
<evidence type="ECO:0000313" key="4">
    <source>
        <dbReference type="EMBL" id="SIR75003.1"/>
    </source>
</evidence>
<organism evidence="4 5">
    <name type="scientific">Natronorubrum thiooxidans</name>
    <dbReference type="NCBI Taxonomy" id="308853"/>
    <lineage>
        <taxon>Archaea</taxon>
        <taxon>Methanobacteriati</taxon>
        <taxon>Methanobacteriota</taxon>
        <taxon>Stenosarchaea group</taxon>
        <taxon>Halobacteria</taxon>
        <taxon>Halobacteriales</taxon>
        <taxon>Natrialbaceae</taxon>
        <taxon>Natronorubrum</taxon>
    </lineage>
</organism>
<feature type="region of interest" description="Disordered" evidence="1">
    <location>
        <begin position="233"/>
        <end position="257"/>
    </location>
</feature>
<keyword evidence="2" id="KW-0472">Membrane</keyword>
<proteinExistence type="predicted"/>
<dbReference type="Pfam" id="PF24034">
    <property type="entry name" value="DUF7343"/>
    <property type="match status" value="1"/>
</dbReference>
<dbReference type="Proteomes" id="UP000185936">
    <property type="component" value="Unassembled WGS sequence"/>
</dbReference>
<evidence type="ECO:0000256" key="2">
    <source>
        <dbReference type="SAM" id="Phobius"/>
    </source>
</evidence>
<dbReference type="EMBL" id="FTNR01000002">
    <property type="protein sequence ID" value="SIR75003.1"/>
    <property type="molecule type" value="Genomic_DNA"/>
</dbReference>
<accession>A0A1N7DGL7</accession>
<feature type="transmembrane region" description="Helical" evidence="2">
    <location>
        <begin position="84"/>
        <end position="105"/>
    </location>
</feature>
<reference evidence="5" key="1">
    <citation type="submission" date="2017-01" db="EMBL/GenBank/DDBJ databases">
        <authorList>
            <person name="Varghese N."/>
            <person name="Submissions S."/>
        </authorList>
    </citation>
    <scope>NUCLEOTIDE SEQUENCE [LARGE SCALE GENOMIC DNA]</scope>
    <source>
        <strain evidence="5">type strain: HArc-</strain>
    </source>
</reference>
<gene>
    <name evidence="4" type="ORF">SAMN05421752_102240</name>
</gene>
<evidence type="ECO:0000256" key="1">
    <source>
        <dbReference type="SAM" id="MobiDB-lite"/>
    </source>
</evidence>
<feature type="domain" description="DUF7343" evidence="3">
    <location>
        <begin position="172"/>
        <end position="232"/>
    </location>
</feature>
<keyword evidence="5" id="KW-1185">Reference proteome</keyword>
<feature type="compositionally biased region" description="Polar residues" evidence="1">
    <location>
        <begin position="150"/>
        <end position="162"/>
    </location>
</feature>
<name>A0A1N7DGL7_9EURY</name>
<dbReference type="InterPro" id="IPR036388">
    <property type="entry name" value="WH-like_DNA-bd_sf"/>
</dbReference>
<dbReference type="SUPFAM" id="SSF46785">
    <property type="entry name" value="Winged helix' DNA-binding domain"/>
    <property type="match status" value="1"/>
</dbReference>
<evidence type="ECO:0000259" key="3">
    <source>
        <dbReference type="Pfam" id="PF24034"/>
    </source>
</evidence>
<dbReference type="AlphaFoldDB" id="A0A1N7DGL7"/>
<sequence length="257" mass="27467">MHISSAVGGITSIVGPPQADRVRTATSMVSTFQIGAGTALRSISTDGGPALVHQLNGQTVASALLRTGNWPAGLVSWLSVLRNVSVWEAALIVVLFLLIGGLVGVRLAETMSKRTLEVATLLPVSTRTAESPAADEPADVDDGTIESKPTDSSPTKTDSYAQYFSPETPPELLSDEGLVVRLLVANQGRIRQHRIAEETGWSKSKVSRICSQMHDDEMIEKISAGRENVIRLSERSTEATQSDEVENPGVGSHHSHH</sequence>
<keyword evidence="2" id="KW-0812">Transmembrane</keyword>